<protein>
    <submittedName>
        <fullName evidence="1">Uncharacterized protein</fullName>
    </submittedName>
</protein>
<keyword evidence="2" id="KW-1185">Reference proteome</keyword>
<sequence length="61" mass="7515">MYFHLFYCRSANIEFFPEISDNILLKNGIAHIIFKYYYFRGLLFPELWKLLILRPLIKKSR</sequence>
<accession>A0A399D4M8</accession>
<dbReference type="Proteomes" id="UP000266441">
    <property type="component" value="Unassembled WGS sequence"/>
</dbReference>
<reference evidence="1 2" key="1">
    <citation type="journal article" date="2015" name="Int. J. Syst. Evol. Microbiol.">
        <title>Mariniphaga sediminis sp. nov., isolated from coastal sediment.</title>
        <authorList>
            <person name="Wang F.Q."/>
            <person name="Shen Q.Y."/>
            <person name="Chen G.J."/>
            <person name="Du Z.J."/>
        </authorList>
    </citation>
    <scope>NUCLEOTIDE SEQUENCE [LARGE SCALE GENOMIC DNA]</scope>
    <source>
        <strain evidence="1 2">SY21</strain>
    </source>
</reference>
<gene>
    <name evidence="1" type="ORF">D1164_05865</name>
</gene>
<comment type="caution">
    <text evidence="1">The sequence shown here is derived from an EMBL/GenBank/DDBJ whole genome shotgun (WGS) entry which is preliminary data.</text>
</comment>
<dbReference type="EMBL" id="QWET01000003">
    <property type="protein sequence ID" value="RIH66426.1"/>
    <property type="molecule type" value="Genomic_DNA"/>
</dbReference>
<evidence type="ECO:0000313" key="2">
    <source>
        <dbReference type="Proteomes" id="UP000266441"/>
    </source>
</evidence>
<dbReference type="AlphaFoldDB" id="A0A399D4M8"/>
<organism evidence="1 2">
    <name type="scientific">Mariniphaga sediminis</name>
    <dbReference type="NCBI Taxonomy" id="1628158"/>
    <lineage>
        <taxon>Bacteria</taxon>
        <taxon>Pseudomonadati</taxon>
        <taxon>Bacteroidota</taxon>
        <taxon>Bacteroidia</taxon>
        <taxon>Marinilabiliales</taxon>
        <taxon>Prolixibacteraceae</taxon>
        <taxon>Mariniphaga</taxon>
    </lineage>
</organism>
<evidence type="ECO:0000313" key="1">
    <source>
        <dbReference type="EMBL" id="RIH66426.1"/>
    </source>
</evidence>
<name>A0A399D4M8_9BACT</name>
<proteinExistence type="predicted"/>